<name>A0ABX8S703_9ACTN</name>
<organism evidence="2 3">
    <name type="scientific">Skermania pinensis</name>
    <dbReference type="NCBI Taxonomy" id="39122"/>
    <lineage>
        <taxon>Bacteria</taxon>
        <taxon>Bacillati</taxon>
        <taxon>Actinomycetota</taxon>
        <taxon>Actinomycetes</taxon>
        <taxon>Mycobacteriales</taxon>
        <taxon>Gordoniaceae</taxon>
        <taxon>Skermania</taxon>
    </lineage>
</organism>
<feature type="compositionally biased region" description="Low complexity" evidence="1">
    <location>
        <begin position="135"/>
        <end position="151"/>
    </location>
</feature>
<accession>A0ABX8S703</accession>
<dbReference type="PROSITE" id="PS51318">
    <property type="entry name" value="TAT"/>
    <property type="match status" value="1"/>
</dbReference>
<dbReference type="Pfam" id="PF04314">
    <property type="entry name" value="PCuAC"/>
    <property type="match status" value="1"/>
</dbReference>
<dbReference type="Gene3D" id="2.60.40.1890">
    <property type="entry name" value="PCu(A)C copper chaperone"/>
    <property type="match status" value="1"/>
</dbReference>
<dbReference type="InterPro" id="IPR007410">
    <property type="entry name" value="LpqE-like"/>
</dbReference>
<gene>
    <name evidence="2" type="ORF">KV203_17740</name>
</gene>
<evidence type="ECO:0000313" key="2">
    <source>
        <dbReference type="EMBL" id="QXQ13623.1"/>
    </source>
</evidence>
<dbReference type="EMBL" id="CP079105">
    <property type="protein sequence ID" value="QXQ13623.1"/>
    <property type="molecule type" value="Genomic_DNA"/>
</dbReference>
<dbReference type="InterPro" id="IPR036182">
    <property type="entry name" value="PCuAC_sf"/>
</dbReference>
<proteinExistence type="predicted"/>
<dbReference type="InterPro" id="IPR006311">
    <property type="entry name" value="TAT_signal"/>
</dbReference>
<keyword evidence="3" id="KW-1185">Reference proteome</keyword>
<sequence>MTAVSAINRRAVTAGAVAVGAALTLTGCGAGQVSQTAEQAAAVNGASANVGSVALRNVRVLFPDAATYTNTKGGKAALAFAAVNDSAEAADKITKISSDAGTVTITPQSRAVIPPQRVLVAAGPEAATDESAKPAETSETAAAADETTAADSATEPILVEISGLKSDLQPGLVVPVTFEFERAGSVDMQVPIDAGTEMERHDSAASGESAEGGGH</sequence>
<reference evidence="2" key="1">
    <citation type="submission" date="2021-07" db="EMBL/GenBank/DDBJ databases">
        <title>Candidatus Kaistella beijingensis sp. nov. isolated from a municipal wastewater treatment plant is involved in sludge foaming.</title>
        <authorList>
            <person name="Song Y."/>
            <person name="Liu S.-J."/>
        </authorList>
    </citation>
    <scope>NUCLEOTIDE SEQUENCE</scope>
    <source>
        <strain evidence="2">DSM 43998</strain>
    </source>
</reference>
<dbReference type="Proteomes" id="UP000887023">
    <property type="component" value="Chromosome"/>
</dbReference>
<feature type="region of interest" description="Disordered" evidence="1">
    <location>
        <begin position="123"/>
        <end position="151"/>
    </location>
</feature>
<evidence type="ECO:0008006" key="4">
    <source>
        <dbReference type="Google" id="ProtNLM"/>
    </source>
</evidence>
<evidence type="ECO:0000313" key="3">
    <source>
        <dbReference type="Proteomes" id="UP000887023"/>
    </source>
</evidence>
<evidence type="ECO:0000256" key="1">
    <source>
        <dbReference type="SAM" id="MobiDB-lite"/>
    </source>
</evidence>
<protein>
    <recommendedName>
        <fullName evidence="4">Copper chaperone PCu(A)C</fullName>
    </recommendedName>
</protein>
<dbReference type="RefSeq" id="WP_083529999.1">
    <property type="nucleotide sequence ID" value="NZ_CBCRUZ010000005.1"/>
</dbReference>